<keyword evidence="5" id="KW-0464">Manganese</keyword>
<dbReference type="GO" id="GO:0004177">
    <property type="term" value="F:aminopeptidase activity"/>
    <property type="evidence" value="ECO:0007669"/>
    <property type="project" value="UniProtKB-KW"/>
</dbReference>
<evidence type="ECO:0000256" key="6">
    <source>
        <dbReference type="RuleBase" id="RU000590"/>
    </source>
</evidence>
<evidence type="ECO:0000313" key="9">
    <source>
        <dbReference type="EMBL" id="EPQ58387.1"/>
    </source>
</evidence>
<feature type="region of interest" description="Disordered" evidence="7">
    <location>
        <begin position="1"/>
        <end position="20"/>
    </location>
</feature>
<reference evidence="9 10" key="1">
    <citation type="journal article" date="2012" name="Science">
        <title>The Paleozoic origin of enzymatic lignin decomposition reconstructed from 31 fungal genomes.</title>
        <authorList>
            <person name="Floudas D."/>
            <person name="Binder M."/>
            <person name="Riley R."/>
            <person name="Barry K."/>
            <person name="Blanchette R.A."/>
            <person name="Henrissat B."/>
            <person name="Martinez A.T."/>
            <person name="Otillar R."/>
            <person name="Spatafora J.W."/>
            <person name="Yadav J.S."/>
            <person name="Aerts A."/>
            <person name="Benoit I."/>
            <person name="Boyd A."/>
            <person name="Carlson A."/>
            <person name="Copeland A."/>
            <person name="Coutinho P.M."/>
            <person name="de Vries R.P."/>
            <person name="Ferreira P."/>
            <person name="Findley K."/>
            <person name="Foster B."/>
            <person name="Gaskell J."/>
            <person name="Glotzer D."/>
            <person name="Gorecki P."/>
            <person name="Heitman J."/>
            <person name="Hesse C."/>
            <person name="Hori C."/>
            <person name="Igarashi K."/>
            <person name="Jurgens J.A."/>
            <person name="Kallen N."/>
            <person name="Kersten P."/>
            <person name="Kohler A."/>
            <person name="Kuees U."/>
            <person name="Kumar T.K.A."/>
            <person name="Kuo A."/>
            <person name="LaButti K."/>
            <person name="Larrondo L.F."/>
            <person name="Lindquist E."/>
            <person name="Ling A."/>
            <person name="Lombard V."/>
            <person name="Lucas S."/>
            <person name="Lundell T."/>
            <person name="Martin R."/>
            <person name="McLaughlin D.J."/>
            <person name="Morgenstern I."/>
            <person name="Morin E."/>
            <person name="Murat C."/>
            <person name="Nagy L.G."/>
            <person name="Nolan M."/>
            <person name="Ohm R.A."/>
            <person name="Patyshakuliyeva A."/>
            <person name="Rokas A."/>
            <person name="Ruiz-Duenas F.J."/>
            <person name="Sabat G."/>
            <person name="Salamov A."/>
            <person name="Samejima M."/>
            <person name="Schmutz J."/>
            <person name="Slot J.C."/>
            <person name="St John F."/>
            <person name="Stenlid J."/>
            <person name="Sun H."/>
            <person name="Sun S."/>
            <person name="Syed K."/>
            <person name="Tsang A."/>
            <person name="Wiebenga A."/>
            <person name="Young D."/>
            <person name="Pisabarro A."/>
            <person name="Eastwood D.C."/>
            <person name="Martin F."/>
            <person name="Cullen D."/>
            <person name="Grigoriev I.V."/>
            <person name="Hibbett D.S."/>
        </authorList>
    </citation>
    <scope>NUCLEOTIDE SEQUENCE [LARGE SCALE GENOMIC DNA]</scope>
    <source>
        <strain evidence="9 10">ATCC 11539</strain>
    </source>
</reference>
<organism evidence="9 10">
    <name type="scientific">Gloeophyllum trabeum (strain ATCC 11539 / FP-39264 / Madison 617)</name>
    <name type="common">Brown rot fungus</name>
    <dbReference type="NCBI Taxonomy" id="670483"/>
    <lineage>
        <taxon>Eukaryota</taxon>
        <taxon>Fungi</taxon>
        <taxon>Dikarya</taxon>
        <taxon>Basidiomycota</taxon>
        <taxon>Agaricomycotina</taxon>
        <taxon>Agaricomycetes</taxon>
        <taxon>Gloeophyllales</taxon>
        <taxon>Gloeophyllaceae</taxon>
        <taxon>Gloeophyllum</taxon>
    </lineage>
</organism>
<dbReference type="Gene3D" id="3.90.230.10">
    <property type="entry name" value="Creatinase/methionine aminopeptidase superfamily"/>
    <property type="match status" value="1"/>
</dbReference>
<keyword evidence="9" id="KW-0645">Protease</keyword>
<gene>
    <name evidence="9" type="ORF">GLOTRDRAFT_114825</name>
</gene>
<evidence type="ECO:0000256" key="3">
    <source>
        <dbReference type="ARBA" id="ARBA00022723"/>
    </source>
</evidence>
<keyword evidence="9" id="KW-0031">Aminopeptidase</keyword>
<protein>
    <submittedName>
        <fullName evidence="9">Creatinase/aminopeptidase</fullName>
    </submittedName>
</protein>
<evidence type="ECO:0000259" key="8">
    <source>
        <dbReference type="Pfam" id="PF00557"/>
    </source>
</evidence>
<feature type="domain" description="Peptidase M24" evidence="8">
    <location>
        <begin position="211"/>
        <end position="411"/>
    </location>
</feature>
<dbReference type="KEGG" id="gtr:GLOTRDRAFT_114825"/>
<proteinExistence type="inferred from homology"/>
<dbReference type="AlphaFoldDB" id="S7QG37"/>
<dbReference type="InterPro" id="IPR036005">
    <property type="entry name" value="Creatinase/aminopeptidase-like"/>
</dbReference>
<dbReference type="RefSeq" id="XP_007863578.1">
    <property type="nucleotide sequence ID" value="XM_007865387.1"/>
</dbReference>
<evidence type="ECO:0000256" key="5">
    <source>
        <dbReference type="ARBA" id="ARBA00023211"/>
    </source>
</evidence>
<dbReference type="eggNOG" id="KOG2414">
    <property type="taxonomic scope" value="Eukaryota"/>
</dbReference>
<dbReference type="InterPro" id="IPR029149">
    <property type="entry name" value="Creatin/AminoP/Spt16_N"/>
</dbReference>
<dbReference type="OrthoDB" id="9995434at2759"/>
<sequence>MATSLKIPVENLDGRPGGPEASPPFITLRLSLPHCSHIPAISPSEFASRQTALARVLHALNASAYIAEPGASAEFYANLSSAQWSLSERPLLLVITPEVLSSSGGVPEVQGKVSILTPKFEATRAKLLHVPSGSQIEYAEWPEEADPYKVAVYHLLPSLGEGDGIIFVDGSTRTFIADGLRAAAPQTLVLPAPIEVQQLRERKSEAELDILKCVNEVTALAIREVRKKLFIGIRESEAGSLMRKALSSAGLVNVFALVLFGENAALPHGSGTDRVLSKADFVLIDCGGSLHGYNSDVTRTFAVEGSVIPPEHLSIWYLIHTAQRAALSAAYDGAVTKTVDEAARAVISEAGRGRYFTHRLGHGIGLEVHESPYLRGGSEDVIRTGHTFSDEPGVYIEGKVGVRLEDSFYINQDGTPMFLTEGVGGQARSPWDI</sequence>
<dbReference type="GO" id="GO:0046872">
    <property type="term" value="F:metal ion binding"/>
    <property type="evidence" value="ECO:0007669"/>
    <property type="project" value="UniProtKB-KW"/>
</dbReference>
<dbReference type="Proteomes" id="UP000030669">
    <property type="component" value="Unassembled WGS sequence"/>
</dbReference>
<dbReference type="STRING" id="670483.S7QG37"/>
<dbReference type="Gene3D" id="3.40.350.10">
    <property type="entry name" value="Creatinase/prolidase N-terminal domain"/>
    <property type="match status" value="1"/>
</dbReference>
<dbReference type="InterPro" id="IPR000994">
    <property type="entry name" value="Pept_M24"/>
</dbReference>
<keyword evidence="10" id="KW-1185">Reference proteome</keyword>
<name>S7QG37_GLOTA</name>
<dbReference type="PANTHER" id="PTHR46112">
    <property type="entry name" value="AMINOPEPTIDASE"/>
    <property type="match status" value="1"/>
</dbReference>
<dbReference type="EMBL" id="KB469298">
    <property type="protein sequence ID" value="EPQ58387.1"/>
    <property type="molecule type" value="Genomic_DNA"/>
</dbReference>
<dbReference type="SUPFAM" id="SSF55920">
    <property type="entry name" value="Creatinase/aminopeptidase"/>
    <property type="match status" value="1"/>
</dbReference>
<comment type="similarity">
    <text evidence="2 6">Belongs to the peptidase M24B family.</text>
</comment>
<keyword evidence="3 6" id="KW-0479">Metal-binding</keyword>
<evidence type="ECO:0000256" key="4">
    <source>
        <dbReference type="ARBA" id="ARBA00022801"/>
    </source>
</evidence>
<evidence type="ECO:0000256" key="7">
    <source>
        <dbReference type="SAM" id="MobiDB-lite"/>
    </source>
</evidence>
<dbReference type="InterPro" id="IPR050659">
    <property type="entry name" value="Peptidase_M24B"/>
</dbReference>
<dbReference type="PROSITE" id="PS00491">
    <property type="entry name" value="PROLINE_PEPTIDASE"/>
    <property type="match status" value="1"/>
</dbReference>
<dbReference type="PANTHER" id="PTHR46112:SF2">
    <property type="entry name" value="XAA-PRO AMINOPEPTIDASE P-RELATED"/>
    <property type="match status" value="1"/>
</dbReference>
<evidence type="ECO:0000256" key="2">
    <source>
        <dbReference type="ARBA" id="ARBA00008766"/>
    </source>
</evidence>
<dbReference type="HOGENOM" id="CLU_017266_2_1_1"/>
<dbReference type="GeneID" id="19299939"/>
<comment type="cofactor">
    <cofactor evidence="1">
        <name>Mn(2+)</name>
        <dbReference type="ChEBI" id="CHEBI:29035"/>
    </cofactor>
</comment>
<accession>S7QG37</accession>
<dbReference type="Pfam" id="PF00557">
    <property type="entry name" value="Peptidase_M24"/>
    <property type="match status" value="1"/>
</dbReference>
<dbReference type="InterPro" id="IPR001131">
    <property type="entry name" value="Peptidase_M24B_aminopep-P_CS"/>
</dbReference>
<evidence type="ECO:0000313" key="10">
    <source>
        <dbReference type="Proteomes" id="UP000030669"/>
    </source>
</evidence>
<keyword evidence="4" id="KW-0378">Hydrolase</keyword>
<dbReference type="OMA" id="GLEMHEH"/>
<evidence type="ECO:0000256" key="1">
    <source>
        <dbReference type="ARBA" id="ARBA00001936"/>
    </source>
</evidence>